<keyword evidence="1" id="KW-0175">Coiled coil</keyword>
<proteinExistence type="predicted"/>
<accession>G0R3M0</accession>
<feature type="transmembrane region" description="Helical" evidence="3">
    <location>
        <begin position="1468"/>
        <end position="1487"/>
    </location>
</feature>
<dbReference type="Gene3D" id="3.90.70.10">
    <property type="entry name" value="Cysteine proteinases"/>
    <property type="match status" value="1"/>
</dbReference>
<dbReference type="GO" id="GO:0005829">
    <property type="term" value="C:cytosol"/>
    <property type="evidence" value="ECO:0007669"/>
    <property type="project" value="TreeGrafter"/>
</dbReference>
<dbReference type="Pfam" id="PF00443">
    <property type="entry name" value="UCH"/>
    <property type="match status" value="1"/>
</dbReference>
<dbReference type="eggNOG" id="KOG1866">
    <property type="taxonomic scope" value="Eukaryota"/>
</dbReference>
<keyword evidence="3" id="KW-0812">Transmembrane</keyword>
<evidence type="ECO:0000313" key="5">
    <source>
        <dbReference type="EMBL" id="EGR27942.1"/>
    </source>
</evidence>
<dbReference type="GeneID" id="14904011"/>
<keyword evidence="6" id="KW-1185">Reference proteome</keyword>
<evidence type="ECO:0000259" key="4">
    <source>
        <dbReference type="PROSITE" id="PS50235"/>
    </source>
</evidence>
<feature type="transmembrane region" description="Helical" evidence="3">
    <location>
        <begin position="1432"/>
        <end position="1456"/>
    </location>
</feature>
<name>G0R3M0_ICHMU</name>
<dbReference type="PROSITE" id="PS50235">
    <property type="entry name" value="USP_3"/>
    <property type="match status" value="1"/>
</dbReference>
<dbReference type="InterPro" id="IPR018200">
    <property type="entry name" value="USP_CS"/>
</dbReference>
<dbReference type="STRING" id="857967.G0R3M0"/>
<dbReference type="GO" id="GO:0016491">
    <property type="term" value="F:oxidoreductase activity"/>
    <property type="evidence" value="ECO:0007669"/>
    <property type="project" value="UniProtKB-KW"/>
</dbReference>
<feature type="coiled-coil region" evidence="1">
    <location>
        <begin position="330"/>
        <end position="357"/>
    </location>
</feature>
<dbReference type="InParanoid" id="G0R3M0"/>
<dbReference type="SUPFAM" id="SSF54001">
    <property type="entry name" value="Cysteine proteinases"/>
    <property type="match status" value="1"/>
</dbReference>
<gene>
    <name evidence="5" type="ORF">IMG5_186280</name>
</gene>
<dbReference type="PROSITE" id="PS00973">
    <property type="entry name" value="USP_2"/>
    <property type="match status" value="1"/>
</dbReference>
<organism evidence="5 6">
    <name type="scientific">Ichthyophthirius multifiliis</name>
    <name type="common">White spot disease agent</name>
    <name type="synonym">Ich</name>
    <dbReference type="NCBI Taxonomy" id="5932"/>
    <lineage>
        <taxon>Eukaryota</taxon>
        <taxon>Sar</taxon>
        <taxon>Alveolata</taxon>
        <taxon>Ciliophora</taxon>
        <taxon>Intramacronucleata</taxon>
        <taxon>Oligohymenophorea</taxon>
        <taxon>Hymenostomatida</taxon>
        <taxon>Ophryoglenina</taxon>
        <taxon>Ichthyophthirius</taxon>
    </lineage>
</organism>
<dbReference type="EC" id="1.6.5.3" evidence="5"/>
<evidence type="ECO:0000256" key="1">
    <source>
        <dbReference type="SAM" id="Coils"/>
    </source>
</evidence>
<keyword evidence="5" id="KW-0560">Oxidoreductase</keyword>
<dbReference type="EC" id="3.1.2.15" evidence="5"/>
<evidence type="ECO:0000313" key="6">
    <source>
        <dbReference type="Proteomes" id="UP000008983"/>
    </source>
</evidence>
<dbReference type="GO" id="GO:0016579">
    <property type="term" value="P:protein deubiquitination"/>
    <property type="evidence" value="ECO:0007669"/>
    <property type="project" value="InterPro"/>
</dbReference>
<keyword evidence="3" id="KW-0472">Membrane</keyword>
<protein>
    <submittedName>
        <fullName evidence="5">Ubiquitin carboxyl-terminal hydrolase family protein, putative</fullName>
        <ecNumber evidence="5">1.6.5.3</ecNumber>
        <ecNumber evidence="5">3.1.2.15</ecNumber>
    </submittedName>
</protein>
<dbReference type="Proteomes" id="UP000008983">
    <property type="component" value="Unassembled WGS sequence"/>
</dbReference>
<dbReference type="FunFam" id="3.90.70.10:FF:000022">
    <property type="entry name" value="Ubiquitin carboxyl-terminal hydrolase 24"/>
    <property type="match status" value="1"/>
</dbReference>
<evidence type="ECO:0000256" key="2">
    <source>
        <dbReference type="SAM" id="MobiDB-lite"/>
    </source>
</evidence>
<dbReference type="EMBL" id="GL984307">
    <property type="protein sequence ID" value="EGR27942.1"/>
    <property type="molecule type" value="Genomic_DNA"/>
</dbReference>
<feature type="domain" description="USP" evidence="4">
    <location>
        <begin position="570"/>
        <end position="919"/>
    </location>
</feature>
<dbReference type="InterPro" id="IPR028889">
    <property type="entry name" value="USP"/>
</dbReference>
<sequence length="1494" mass="179540">MRHINNKQLEFKQNYMKEFTERCMDLINKGYNETQAFLVDKTVKLLMIFFDKYEGVNLENEFNLQQQVQYQSGFLNVSFTLIPDNVKKELRININYPFSIIKQKVSKEFGIPINALVLQCKNKQEIVDNDDDEQTLKKYQLSTNFIVRRKPISDEEANYHPKNHIYQNIKYFDLLFDILSKNFASEECHNNLWDLLMKLPLNEHIKQSIQCIDQPWQQIFKGTFHKKLYCLNIIEELSSNRQYIQWQEKFINNKGLNSLIQELIYLDMTIIKSALSKKFVSKLIQIIQYYLQCTDITFQTLFRENKPADQQQALLNKLIQCILCICEYCKLREQNDLENCAQEKQNWENQKYQFQRQQQYQMNNNNNKKSNVLLLMPLLFEKILPSIVNNSKFYGNFKERTSPFFQLCQDILEYQQKEIFNLNYIVLQHQLISYIINRETLERSKNEKDDILIGILGILRRLINIYGNKKLELDEQYNFVQILINFNFEIPSAAENENNKKMKGPKCKNSESRQQAFDLLYTFAKSCNEILMKIVDFITPLIVNGDWRTKNSRDWNIIPKFNEKSPTGYVGLKNLGCICYMNSLLQQFYMIPSYRQAILNCKDKEFGKTENEENLLFQLKCIFTALTYSDKEAYNPKLFCNAFKDFDGNPTNVYEQMDVDEFFNVFMEKIENQMKNTKHQNAIQQHFGGVLSNEIISKDCQHYSEQEEPFLSLSLEVKNKKNIKQSLESLIQGEMLEGDNAYHCEKCGKKVNALKRMCLKRLPNHLIMVLKRFEFNFDTMQKVKINELCEFPEEIDLYEFSQQGLRKIEQKTQNQEQREYNKDEQEFPENYFKYRLNGVVIHMGIADSGHYYSYIKERDQEGENRWMEFNDNIVRPFDPKNIPNEAFGGQEKWKYQCAGDNINYRQKIRNAYLLFYDKVEIFPSEKKSGNQKKENNEQQQEEIKENELDVENEKEDQYWETYCGNFKQELLEQNKFFHLHKIIFSKEFMKFMSNIIIDYNIDSNLIPIQYPFIMEKNSKHYFDFEIIKFCLRYFFTTLIREKSKNDIYLYFKFITQAIQKNIPTCQWLICAFSDPVIIKEILMGNCQQIKKDIIIILEQAALQVYNLESSKLSIENIDHTAIPKTLFENLLNSLLCCIQNANEYNDFFELIYRLSQFGPFVVSYYLEKQVITRLIDFVFFFGKKTKASGSSQGNYQRDNSDLKYQEYSNQHLIGYPSKDEIKKQQNRIKQDKQFQNFNLSKQYLWQTLSLLIKSCNSMPKNPFKIGYLNYNLQLKYILYYIQIQYDCKEKGSYKAVNQILEYLCFEDKNLSQNVINACAMAIKDKQCHEYRGYFACLKKQFLIKDQLQNDRIDFGMKNLFKSIIENKQFFYESDISIQYLIRMCMRNKQIVNWMSQNINLWCQFIKNIEKQTLMSTQFIEQKQQIYIFIKYIYIYIYLYIYIFFIFIYIFYTYLFIYNILFFYMFQIYFFLYINFFIHFYIYLYIYINIIEITK</sequence>
<keyword evidence="5" id="KW-0378">Hydrolase</keyword>
<reference evidence="5 6" key="1">
    <citation type="submission" date="2011-07" db="EMBL/GenBank/DDBJ databases">
        <authorList>
            <person name="Coyne R."/>
            <person name="Brami D."/>
            <person name="Johnson J."/>
            <person name="Hostetler J."/>
            <person name="Hannick L."/>
            <person name="Clark T."/>
            <person name="Cassidy-Hanley D."/>
            <person name="Inman J."/>
        </authorList>
    </citation>
    <scope>NUCLEOTIDE SEQUENCE [LARGE SCALE GENOMIC DNA]</scope>
    <source>
        <strain evidence="5 6">G5</strain>
    </source>
</reference>
<dbReference type="OMA" id="FVEHENH"/>
<dbReference type="PANTHER" id="PTHR24006:SF827">
    <property type="entry name" value="UBIQUITIN CARBOXYL-TERMINAL HYDROLASE 34"/>
    <property type="match status" value="1"/>
</dbReference>
<dbReference type="OrthoDB" id="289038at2759"/>
<dbReference type="InterPro" id="IPR001394">
    <property type="entry name" value="Peptidase_C19_UCH"/>
</dbReference>
<dbReference type="InterPro" id="IPR050164">
    <property type="entry name" value="Peptidase_C19"/>
</dbReference>
<keyword evidence="3" id="KW-1133">Transmembrane helix</keyword>
<dbReference type="InterPro" id="IPR038765">
    <property type="entry name" value="Papain-like_cys_pep_sf"/>
</dbReference>
<evidence type="ECO:0000256" key="3">
    <source>
        <dbReference type="SAM" id="Phobius"/>
    </source>
</evidence>
<dbReference type="GO" id="GO:0004843">
    <property type="term" value="F:cysteine-type deubiquitinase activity"/>
    <property type="evidence" value="ECO:0007669"/>
    <property type="project" value="InterPro"/>
</dbReference>
<dbReference type="RefSeq" id="XP_004027287.1">
    <property type="nucleotide sequence ID" value="XM_004027238.1"/>
</dbReference>
<dbReference type="SUPFAM" id="SSF54236">
    <property type="entry name" value="Ubiquitin-like"/>
    <property type="match status" value="1"/>
</dbReference>
<dbReference type="GO" id="GO:0005634">
    <property type="term" value="C:nucleus"/>
    <property type="evidence" value="ECO:0007669"/>
    <property type="project" value="TreeGrafter"/>
</dbReference>
<feature type="region of interest" description="Disordered" evidence="2">
    <location>
        <begin position="926"/>
        <end position="947"/>
    </location>
</feature>
<dbReference type="InterPro" id="IPR029071">
    <property type="entry name" value="Ubiquitin-like_domsf"/>
</dbReference>
<dbReference type="PANTHER" id="PTHR24006">
    <property type="entry name" value="UBIQUITIN CARBOXYL-TERMINAL HYDROLASE"/>
    <property type="match status" value="1"/>
</dbReference>